<protein>
    <submittedName>
        <fullName evidence="11">Major facilitator superfamily (MFS) profile domain-containing protein</fullName>
    </submittedName>
</protein>
<dbReference type="SUPFAM" id="SSF103473">
    <property type="entry name" value="MFS general substrate transporter"/>
    <property type="match status" value="1"/>
</dbReference>
<evidence type="ECO:0000256" key="3">
    <source>
        <dbReference type="ARBA" id="ARBA00022475"/>
    </source>
</evidence>
<keyword evidence="2 7" id="KW-0813">Transport</keyword>
<dbReference type="AlphaFoldDB" id="A0A914YRF3"/>
<reference evidence="11" key="1">
    <citation type="submission" date="2022-11" db="UniProtKB">
        <authorList>
            <consortium name="WormBaseParasite"/>
        </authorList>
    </citation>
    <scope>IDENTIFICATION</scope>
</reference>
<evidence type="ECO:0000259" key="9">
    <source>
        <dbReference type="PROSITE" id="PS50850"/>
    </source>
</evidence>
<feature type="transmembrane region" description="Helical" evidence="8">
    <location>
        <begin position="313"/>
        <end position="336"/>
    </location>
</feature>
<feature type="transmembrane region" description="Helical" evidence="8">
    <location>
        <begin position="47"/>
        <end position="65"/>
    </location>
</feature>
<keyword evidence="5 8" id="KW-1133">Transmembrane helix</keyword>
<feature type="transmembrane region" description="Helical" evidence="8">
    <location>
        <begin position="104"/>
        <end position="124"/>
    </location>
</feature>
<dbReference type="WBParaSite" id="PSU_v2.g2758.t1">
    <property type="protein sequence ID" value="PSU_v2.g2758.t1"/>
    <property type="gene ID" value="PSU_v2.g2758"/>
</dbReference>
<evidence type="ECO:0000256" key="1">
    <source>
        <dbReference type="ARBA" id="ARBA00004651"/>
    </source>
</evidence>
<keyword evidence="3" id="KW-1003">Cell membrane</keyword>
<dbReference type="FunFam" id="1.20.1250.20:FF:001511">
    <property type="entry name" value="Solute carrier family 2, facilitated glucose transporter member 5"/>
    <property type="match status" value="1"/>
</dbReference>
<feature type="transmembrane region" description="Helical" evidence="8">
    <location>
        <begin position="226"/>
        <end position="248"/>
    </location>
</feature>
<dbReference type="Pfam" id="PF00083">
    <property type="entry name" value="Sugar_tr"/>
    <property type="match status" value="1"/>
</dbReference>
<dbReference type="PROSITE" id="PS00217">
    <property type="entry name" value="SUGAR_TRANSPORT_2"/>
    <property type="match status" value="1"/>
</dbReference>
<dbReference type="InterPro" id="IPR005829">
    <property type="entry name" value="Sugar_transporter_CS"/>
</dbReference>
<dbReference type="PROSITE" id="PS50850">
    <property type="entry name" value="MFS"/>
    <property type="match status" value="1"/>
</dbReference>
<feature type="transmembrane region" description="Helical" evidence="8">
    <location>
        <begin position="136"/>
        <end position="153"/>
    </location>
</feature>
<dbReference type="Proteomes" id="UP000887577">
    <property type="component" value="Unplaced"/>
</dbReference>
<dbReference type="PRINTS" id="PR00171">
    <property type="entry name" value="SUGRTRNSPORT"/>
</dbReference>
<dbReference type="InterPro" id="IPR003663">
    <property type="entry name" value="Sugar/inositol_transpt"/>
</dbReference>
<evidence type="ECO:0000256" key="2">
    <source>
        <dbReference type="ARBA" id="ARBA00022448"/>
    </source>
</evidence>
<dbReference type="InterPro" id="IPR005828">
    <property type="entry name" value="MFS_sugar_transport-like"/>
</dbReference>
<evidence type="ECO:0000256" key="8">
    <source>
        <dbReference type="SAM" id="Phobius"/>
    </source>
</evidence>
<evidence type="ECO:0000256" key="7">
    <source>
        <dbReference type="RuleBase" id="RU003346"/>
    </source>
</evidence>
<dbReference type="GO" id="GO:1990539">
    <property type="term" value="P:fructose import across plasma membrane"/>
    <property type="evidence" value="ECO:0007669"/>
    <property type="project" value="UniProtKB-ARBA"/>
</dbReference>
<feature type="transmembrane region" description="Helical" evidence="8">
    <location>
        <begin position="414"/>
        <end position="442"/>
    </location>
</feature>
<accession>A0A914YRF3</accession>
<evidence type="ECO:0000313" key="10">
    <source>
        <dbReference type="Proteomes" id="UP000887577"/>
    </source>
</evidence>
<dbReference type="PANTHER" id="PTHR23503:SF8">
    <property type="entry name" value="FACILITATED GLUCOSE TRANSPORTER PROTEIN 1"/>
    <property type="match status" value="1"/>
</dbReference>
<sequence length="525" mass="58251">MPPNNEKQSEDHRLLGDIKKPLRSISPQKIKVVDSSSDFKKGTDSQCYTTVLILTVFASAFGSSFQSGYHTGCVNPIGKEASAWYNVSHQHMFGVELSKHENTIAWSMTVGLLNIGGMFGGFIACHLADHFGRRNALLMNNAFLFIGVILMSMSKSVDVYFLLPAGRFVTGVCCGLGSAIVPMYLTEIAPVSKRGALGSAHQLTFTFSMLLSQIFGLPQIFGNANFWQYTFLIALIPAIIQLFLLPICPESPKFSLLFRKDHEKASRDLRRLRASKDVYEEITVMKYEADKTAQIKKVTIPELFANPLYQRRIIIAVMLMLALQFSGINAVFFYSRAVFEQAGLRGQWPFYATIGMGFLNFFMTICASQLMDHPKFGRRILHLGGLCGMFFSTIMIVISMTLSKTSTSPTLQSIGTISSIIFVLLFVASFASGPGPIPWFYVSEIFPAHAKASAASVTVMVCWISGAVVGIAFLPINNILGHYSFLVFSCSLLWFIFFTYKFVPETKGKTVAEVEKELGLDNYKN</sequence>
<dbReference type="GO" id="GO:0005353">
    <property type="term" value="F:fructose transmembrane transporter activity"/>
    <property type="evidence" value="ECO:0007669"/>
    <property type="project" value="UniProtKB-ARBA"/>
</dbReference>
<evidence type="ECO:0000256" key="4">
    <source>
        <dbReference type="ARBA" id="ARBA00022692"/>
    </source>
</evidence>
<comment type="similarity">
    <text evidence="7">Belongs to the major facilitator superfamily. Sugar transporter (TC 2.A.1.1) family.</text>
</comment>
<evidence type="ECO:0000256" key="5">
    <source>
        <dbReference type="ARBA" id="ARBA00022989"/>
    </source>
</evidence>
<dbReference type="Gene3D" id="1.20.1250.20">
    <property type="entry name" value="MFS general substrate transporter like domains"/>
    <property type="match status" value="1"/>
</dbReference>
<feature type="transmembrane region" description="Helical" evidence="8">
    <location>
        <begin position="454"/>
        <end position="474"/>
    </location>
</feature>
<keyword evidence="10" id="KW-1185">Reference proteome</keyword>
<comment type="subcellular location">
    <subcellularLocation>
        <location evidence="1">Cell membrane</location>
        <topology evidence="1">Multi-pass membrane protein</topology>
    </subcellularLocation>
</comment>
<name>A0A914YRF3_9BILA</name>
<feature type="transmembrane region" description="Helical" evidence="8">
    <location>
        <begin position="165"/>
        <end position="185"/>
    </location>
</feature>
<dbReference type="InterPro" id="IPR020846">
    <property type="entry name" value="MFS_dom"/>
</dbReference>
<dbReference type="InterPro" id="IPR045263">
    <property type="entry name" value="GLUT"/>
</dbReference>
<feature type="transmembrane region" description="Helical" evidence="8">
    <location>
        <begin position="348"/>
        <end position="368"/>
    </location>
</feature>
<feature type="domain" description="Major facilitator superfamily (MFS) profile" evidence="9">
    <location>
        <begin position="56"/>
        <end position="507"/>
    </location>
</feature>
<dbReference type="GO" id="GO:0005886">
    <property type="term" value="C:plasma membrane"/>
    <property type="evidence" value="ECO:0007669"/>
    <property type="project" value="UniProtKB-SubCell"/>
</dbReference>
<feature type="transmembrane region" description="Helical" evidence="8">
    <location>
        <begin position="480"/>
        <end position="500"/>
    </location>
</feature>
<dbReference type="NCBIfam" id="TIGR00879">
    <property type="entry name" value="SP"/>
    <property type="match status" value="1"/>
</dbReference>
<organism evidence="10 11">
    <name type="scientific">Panagrolaimus superbus</name>
    <dbReference type="NCBI Taxonomy" id="310955"/>
    <lineage>
        <taxon>Eukaryota</taxon>
        <taxon>Metazoa</taxon>
        <taxon>Ecdysozoa</taxon>
        <taxon>Nematoda</taxon>
        <taxon>Chromadorea</taxon>
        <taxon>Rhabditida</taxon>
        <taxon>Tylenchina</taxon>
        <taxon>Panagrolaimomorpha</taxon>
        <taxon>Panagrolaimoidea</taxon>
        <taxon>Panagrolaimidae</taxon>
        <taxon>Panagrolaimus</taxon>
    </lineage>
</organism>
<evidence type="ECO:0000256" key="6">
    <source>
        <dbReference type="ARBA" id="ARBA00023136"/>
    </source>
</evidence>
<dbReference type="PANTHER" id="PTHR23503">
    <property type="entry name" value="SOLUTE CARRIER FAMILY 2"/>
    <property type="match status" value="1"/>
</dbReference>
<proteinExistence type="inferred from homology"/>
<keyword evidence="6 8" id="KW-0472">Membrane</keyword>
<evidence type="ECO:0000313" key="11">
    <source>
        <dbReference type="WBParaSite" id="PSU_v2.g2758.t1"/>
    </source>
</evidence>
<keyword evidence="4 8" id="KW-0812">Transmembrane</keyword>
<dbReference type="InterPro" id="IPR036259">
    <property type="entry name" value="MFS_trans_sf"/>
</dbReference>
<feature type="transmembrane region" description="Helical" evidence="8">
    <location>
        <begin position="380"/>
        <end position="402"/>
    </location>
</feature>